<dbReference type="RefSeq" id="WP_344257896.1">
    <property type="nucleotide sequence ID" value="NZ_BAAAMJ010000001.1"/>
</dbReference>
<proteinExistence type="predicted"/>
<keyword evidence="2" id="KW-0169">Cobalamin biosynthesis</keyword>
<dbReference type="InterPro" id="IPR000878">
    <property type="entry name" value="4pyrrol_Mease"/>
</dbReference>
<dbReference type="EMBL" id="BAAAMJ010000001">
    <property type="protein sequence ID" value="GAA1895210.1"/>
    <property type="molecule type" value="Genomic_DNA"/>
</dbReference>
<dbReference type="Gene3D" id="3.40.1010.10">
    <property type="entry name" value="Cobalt-precorrin-4 Transmethylase, Domain 1"/>
    <property type="match status" value="1"/>
</dbReference>
<evidence type="ECO:0000259" key="6">
    <source>
        <dbReference type="Pfam" id="PF00590"/>
    </source>
</evidence>
<protein>
    <submittedName>
        <fullName evidence="7">Precorrin-6y C5,15-methyltransferase (Decarboxylating) subunit CbiE</fullName>
    </submittedName>
</protein>
<evidence type="ECO:0000256" key="2">
    <source>
        <dbReference type="ARBA" id="ARBA00022573"/>
    </source>
</evidence>
<dbReference type="SUPFAM" id="SSF53335">
    <property type="entry name" value="S-adenosyl-L-methionine-dependent methyltransferases"/>
    <property type="match status" value="1"/>
</dbReference>
<dbReference type="InterPro" id="IPR050714">
    <property type="entry name" value="Cobalamin_biosynth_MTase"/>
</dbReference>
<dbReference type="Pfam" id="PF00590">
    <property type="entry name" value="TP_methylase"/>
    <property type="match status" value="1"/>
</dbReference>
<dbReference type="SUPFAM" id="SSF53790">
    <property type="entry name" value="Tetrapyrrole methylase"/>
    <property type="match status" value="1"/>
</dbReference>
<evidence type="ECO:0000256" key="3">
    <source>
        <dbReference type="ARBA" id="ARBA00022603"/>
    </source>
</evidence>
<dbReference type="InterPro" id="IPR035996">
    <property type="entry name" value="4pyrrol_Methylase_sf"/>
</dbReference>
<dbReference type="InterPro" id="IPR012818">
    <property type="entry name" value="CbiE"/>
</dbReference>
<keyword evidence="3" id="KW-0489">Methyltransferase</keyword>
<name>A0ABN2NTK1_9ACTN</name>
<dbReference type="PIRSF" id="PIRSF036428">
    <property type="entry name" value="CobL"/>
    <property type="match status" value="1"/>
</dbReference>
<evidence type="ECO:0000256" key="4">
    <source>
        <dbReference type="ARBA" id="ARBA00022679"/>
    </source>
</evidence>
<dbReference type="Gene3D" id="3.30.950.10">
    <property type="entry name" value="Methyltransferase, Cobalt-precorrin-4 Transmethylase, Domain 2"/>
    <property type="match status" value="1"/>
</dbReference>
<dbReference type="InterPro" id="IPR014777">
    <property type="entry name" value="4pyrrole_Mease_sub1"/>
</dbReference>
<feature type="domain" description="Tetrapyrrole methylase" evidence="6">
    <location>
        <begin position="18"/>
        <end position="181"/>
    </location>
</feature>
<dbReference type="Gene3D" id="3.40.50.150">
    <property type="entry name" value="Vaccinia Virus protein VP39"/>
    <property type="match status" value="1"/>
</dbReference>
<dbReference type="InterPro" id="IPR029063">
    <property type="entry name" value="SAM-dependent_MTases_sf"/>
</dbReference>
<sequence>MADRVTVIGWDGSPPAPAARAALGAATLVAGAPRHLTLPQIPPGAELVQLGSVSVAAERIAAHRGTAVVVADGDPGFFGVVRALRDPRYGLEVEVVPAVTAVAAAFARAGMPWDDARIVVAGRRTLRRAVNVCRAHPKVAVLTSPGAGPAEIALLLGRDHRTFVVCEALGTERERVSVLTSDKVAQHRWTDPNLVIVVGGTGAPASAAAGSGWLAGADPVADSHPRGWGLDTAAYFGPVPVPGTEGPGGNPRLRALQLAALGPRPGDLLWDVGTASGLAALEAARLGAAVIAVDRDAEACARTEAVARRLGVQLQVVHGVAPQVLEDLPEPDLIRVGGGGPRTLTACADRRPQRLVTHVMTRDEAERVGQVLTGAGYAVDCTLLQSVELETRHWSESGRTVAFLLSARRA</sequence>
<reference evidence="7 8" key="1">
    <citation type="journal article" date="2019" name="Int. J. Syst. Evol. Microbiol.">
        <title>The Global Catalogue of Microorganisms (GCM) 10K type strain sequencing project: providing services to taxonomists for standard genome sequencing and annotation.</title>
        <authorList>
            <consortium name="The Broad Institute Genomics Platform"/>
            <consortium name="The Broad Institute Genome Sequencing Center for Infectious Disease"/>
            <person name="Wu L."/>
            <person name="Ma J."/>
        </authorList>
    </citation>
    <scope>NUCLEOTIDE SEQUENCE [LARGE SCALE GENOMIC DNA]</scope>
    <source>
        <strain evidence="7 8">JCM 13581</strain>
    </source>
</reference>
<dbReference type="CDD" id="cd02440">
    <property type="entry name" value="AdoMet_MTases"/>
    <property type="match status" value="1"/>
</dbReference>
<evidence type="ECO:0000313" key="8">
    <source>
        <dbReference type="Proteomes" id="UP001501303"/>
    </source>
</evidence>
<dbReference type="InterPro" id="IPR014776">
    <property type="entry name" value="4pyrrole_Mease_sub2"/>
</dbReference>
<keyword evidence="4" id="KW-0808">Transferase</keyword>
<dbReference type="PANTHER" id="PTHR43182:SF1">
    <property type="entry name" value="COBALT-PRECORRIN-7 C(5)-METHYLTRANSFERASE"/>
    <property type="match status" value="1"/>
</dbReference>
<evidence type="ECO:0000256" key="5">
    <source>
        <dbReference type="ARBA" id="ARBA00022691"/>
    </source>
</evidence>
<dbReference type="Proteomes" id="UP001501303">
    <property type="component" value="Unassembled WGS sequence"/>
</dbReference>
<organism evidence="7 8">
    <name type="scientific">Streptomyces sodiiphilus</name>
    <dbReference type="NCBI Taxonomy" id="226217"/>
    <lineage>
        <taxon>Bacteria</taxon>
        <taxon>Bacillati</taxon>
        <taxon>Actinomycetota</taxon>
        <taxon>Actinomycetes</taxon>
        <taxon>Kitasatosporales</taxon>
        <taxon>Streptomycetaceae</taxon>
        <taxon>Streptomyces</taxon>
    </lineage>
</organism>
<dbReference type="PANTHER" id="PTHR43182">
    <property type="entry name" value="COBALT-PRECORRIN-6B C(15)-METHYLTRANSFERASE (DECARBOXYLATING)"/>
    <property type="match status" value="1"/>
</dbReference>
<evidence type="ECO:0000313" key="7">
    <source>
        <dbReference type="EMBL" id="GAA1895210.1"/>
    </source>
</evidence>
<comment type="caution">
    <text evidence="7">The sequence shown here is derived from an EMBL/GenBank/DDBJ whole genome shotgun (WGS) entry which is preliminary data.</text>
</comment>
<comment type="pathway">
    <text evidence="1">Cofactor biosynthesis; adenosylcobalamin biosynthesis.</text>
</comment>
<keyword evidence="5" id="KW-0949">S-adenosyl-L-methionine</keyword>
<keyword evidence="8" id="KW-1185">Reference proteome</keyword>
<dbReference type="InterPro" id="IPR006365">
    <property type="entry name" value="Cbl_synth_CobL"/>
</dbReference>
<dbReference type="CDD" id="cd11644">
    <property type="entry name" value="Precorrin-6Y-MT"/>
    <property type="match status" value="1"/>
</dbReference>
<dbReference type="NCBIfam" id="TIGR02467">
    <property type="entry name" value="CbiE"/>
    <property type="match status" value="1"/>
</dbReference>
<gene>
    <name evidence="7" type="primary">cbiE_1</name>
    <name evidence="7" type="ORF">GCM10009716_01360</name>
</gene>
<evidence type="ECO:0000256" key="1">
    <source>
        <dbReference type="ARBA" id="ARBA00004953"/>
    </source>
</evidence>
<accession>A0ABN2NTK1</accession>